<evidence type="ECO:0000313" key="2">
    <source>
        <dbReference type="Proteomes" id="UP000054995"/>
    </source>
</evidence>
<organism evidence="1 2">
    <name type="scientific">Trichinella pseudospiralis</name>
    <name type="common">Parasitic roundworm</name>
    <dbReference type="NCBI Taxonomy" id="6337"/>
    <lineage>
        <taxon>Eukaryota</taxon>
        <taxon>Metazoa</taxon>
        <taxon>Ecdysozoa</taxon>
        <taxon>Nematoda</taxon>
        <taxon>Enoplea</taxon>
        <taxon>Dorylaimia</taxon>
        <taxon>Trichinellida</taxon>
        <taxon>Trichinellidae</taxon>
        <taxon>Trichinella</taxon>
    </lineage>
</organism>
<accession>A0A0V1F9Q7</accession>
<gene>
    <name evidence="1" type="ORF">T4D_8822</name>
</gene>
<sequence>MKDICYESEMNTRDSANAIPHTKITRLPAPIRGSTEFSAIRSAMNTPPSGIPAFLITVNPPPRYALK</sequence>
<evidence type="ECO:0000313" key="1">
    <source>
        <dbReference type="EMBL" id="KRY82019.1"/>
    </source>
</evidence>
<protein>
    <submittedName>
        <fullName evidence="1">Uncharacterized protein</fullName>
    </submittedName>
</protein>
<dbReference type="EMBL" id="JYDT01000191">
    <property type="protein sequence ID" value="KRY82019.1"/>
    <property type="molecule type" value="Genomic_DNA"/>
</dbReference>
<dbReference type="Proteomes" id="UP000054995">
    <property type="component" value="Unassembled WGS sequence"/>
</dbReference>
<proteinExistence type="predicted"/>
<reference evidence="1 2" key="1">
    <citation type="submission" date="2015-01" db="EMBL/GenBank/DDBJ databases">
        <title>Evolution of Trichinella species and genotypes.</title>
        <authorList>
            <person name="Korhonen P.K."/>
            <person name="Edoardo P."/>
            <person name="Giuseppe L.R."/>
            <person name="Gasser R.B."/>
        </authorList>
    </citation>
    <scope>NUCLEOTIDE SEQUENCE [LARGE SCALE GENOMIC DNA]</scope>
    <source>
        <strain evidence="1">ISS470</strain>
    </source>
</reference>
<dbReference type="AlphaFoldDB" id="A0A0V1F9Q7"/>
<name>A0A0V1F9Q7_TRIPS</name>
<comment type="caution">
    <text evidence="1">The sequence shown here is derived from an EMBL/GenBank/DDBJ whole genome shotgun (WGS) entry which is preliminary data.</text>
</comment>
<keyword evidence="2" id="KW-1185">Reference proteome</keyword>